<sequence>MASNPLHLSLFELYTAFRSGNMTAGDLTEQAIEQHNTALGAYKYWQPQDARNAAARTDASFSAGEDHGLLQGIPVSVKDLYNVDGLQTFAGSPVSIPDSLMTQGPVITGLNGQQAVFIGKTHTVEFAYGGLGVNSHWGTPRNPWDSTEHRVPGGSSSGAGVSLQEGTALLALGSDTAGSVRIPASMTGNVGLKTSFGRWSLEGIFPLSPTLDTAGILTRTVADAVFGFAAMDPEHQGRALEFIDQASHCTTGDFVIGRGDSVLWEECDPGIVESVEAALNELSQKGVRMTDAHLPEVSAAIELLKAGNVTAAEIYELLSTKMPEWLDMLDPLVSQRILGGASMSATEYLKRRRHINQLQLSANSRFESSDVIVSPTVPITPPRLDDVQQADRYGPLNLMSLRNTCSGNTLGLCALTLPVGLDNAGLPVGLQIMARHGAEEKLLAIALCIEKVIGTSKDRLGTPAIPPL</sequence>
<dbReference type="InterPro" id="IPR036928">
    <property type="entry name" value="AS_sf"/>
</dbReference>
<dbReference type="Pfam" id="PF01425">
    <property type="entry name" value="Amidase"/>
    <property type="match status" value="1"/>
</dbReference>
<name>A0A170PSA9_9ZZZZ</name>
<dbReference type="SUPFAM" id="SSF75304">
    <property type="entry name" value="Amidase signature (AS) enzymes"/>
    <property type="match status" value="1"/>
</dbReference>
<dbReference type="GO" id="GO:0050566">
    <property type="term" value="F:asparaginyl-tRNA synthase (glutamine-hydrolyzing) activity"/>
    <property type="evidence" value="ECO:0007669"/>
    <property type="project" value="UniProtKB-EC"/>
</dbReference>
<organism evidence="2">
    <name type="scientific">hydrothermal vent metagenome</name>
    <dbReference type="NCBI Taxonomy" id="652676"/>
    <lineage>
        <taxon>unclassified sequences</taxon>
        <taxon>metagenomes</taxon>
        <taxon>ecological metagenomes</taxon>
    </lineage>
</organism>
<dbReference type="EC" id="6.3.5.7" evidence="2"/>
<evidence type="ECO:0000259" key="1">
    <source>
        <dbReference type="Pfam" id="PF01425"/>
    </source>
</evidence>
<keyword evidence="2" id="KW-0808">Transferase</keyword>
<dbReference type="GO" id="GO:0016740">
    <property type="term" value="F:transferase activity"/>
    <property type="evidence" value="ECO:0007669"/>
    <property type="project" value="UniProtKB-KW"/>
</dbReference>
<dbReference type="EMBL" id="CZRL01000106">
    <property type="protein sequence ID" value="CUS54822.1"/>
    <property type="molecule type" value="Genomic_DNA"/>
</dbReference>
<evidence type="ECO:0000313" key="2">
    <source>
        <dbReference type="EMBL" id="CUS54822.1"/>
    </source>
</evidence>
<keyword evidence="2" id="KW-0436">Ligase</keyword>
<dbReference type="PANTHER" id="PTHR11895:SF176">
    <property type="entry name" value="AMIDASE AMID-RELATED"/>
    <property type="match status" value="1"/>
</dbReference>
<dbReference type="InterPro" id="IPR023631">
    <property type="entry name" value="Amidase_dom"/>
</dbReference>
<reference evidence="2" key="1">
    <citation type="submission" date="2015-10" db="EMBL/GenBank/DDBJ databases">
        <authorList>
            <person name="Gilbert D.G."/>
        </authorList>
    </citation>
    <scope>NUCLEOTIDE SEQUENCE</scope>
</reference>
<dbReference type="EC" id="6.3.5.6" evidence="2"/>
<dbReference type="GO" id="GO:0050567">
    <property type="term" value="F:glutaminyl-tRNA synthase (glutamine-hydrolyzing) activity"/>
    <property type="evidence" value="ECO:0007669"/>
    <property type="project" value="UniProtKB-EC"/>
</dbReference>
<accession>A0A170PSA9</accession>
<dbReference type="InterPro" id="IPR000120">
    <property type="entry name" value="Amidase"/>
</dbReference>
<protein>
    <submittedName>
        <fullName evidence="2">Aspartyl-tRNA(Asn) amidotransferase subunit A @ Glutamyl-tRNA(Gln) amidotransferase subunit A</fullName>
        <ecNumber evidence="2">6.3.5.6</ecNumber>
        <ecNumber evidence="2">6.3.5.7</ecNumber>
    </submittedName>
</protein>
<dbReference type="AlphaFoldDB" id="A0A170PSA9"/>
<dbReference type="PANTHER" id="PTHR11895">
    <property type="entry name" value="TRANSAMIDASE"/>
    <property type="match status" value="1"/>
</dbReference>
<gene>
    <name evidence="2" type="ORF">MGWOODY_XGa1812</name>
</gene>
<feature type="domain" description="Amidase" evidence="1">
    <location>
        <begin position="31"/>
        <end position="443"/>
    </location>
</feature>
<proteinExistence type="predicted"/>
<dbReference type="Gene3D" id="3.90.1300.10">
    <property type="entry name" value="Amidase signature (AS) domain"/>
    <property type="match status" value="1"/>
</dbReference>